<comment type="caution">
    <text evidence="2">The sequence shown here is derived from an EMBL/GenBank/DDBJ whole genome shotgun (WGS) entry which is preliminary data.</text>
</comment>
<dbReference type="EMBL" id="JAPWDQ010000002">
    <property type="protein sequence ID" value="KAJ5492589.1"/>
    <property type="molecule type" value="Genomic_DNA"/>
</dbReference>
<feature type="compositionally biased region" description="Polar residues" evidence="1">
    <location>
        <begin position="41"/>
        <end position="53"/>
    </location>
</feature>
<dbReference type="Proteomes" id="UP001148312">
    <property type="component" value="Unassembled WGS sequence"/>
</dbReference>
<proteinExistence type="predicted"/>
<gene>
    <name evidence="2" type="ORF">N7539_001335</name>
</gene>
<feature type="compositionally biased region" description="Low complexity" evidence="1">
    <location>
        <begin position="9"/>
        <end position="22"/>
    </location>
</feature>
<evidence type="ECO:0000313" key="3">
    <source>
        <dbReference type="Proteomes" id="UP001148312"/>
    </source>
</evidence>
<accession>A0A9W9XHR0</accession>
<reference evidence="2" key="1">
    <citation type="submission" date="2022-12" db="EMBL/GenBank/DDBJ databases">
        <authorList>
            <person name="Petersen C."/>
        </authorList>
    </citation>
    <scope>NUCLEOTIDE SEQUENCE</scope>
    <source>
        <strain evidence="2">IBT 30728</strain>
    </source>
</reference>
<keyword evidence="3" id="KW-1185">Reference proteome</keyword>
<dbReference type="RefSeq" id="XP_056792969.1">
    <property type="nucleotide sequence ID" value="XM_056930938.1"/>
</dbReference>
<dbReference type="AlphaFoldDB" id="A0A9W9XHR0"/>
<feature type="region of interest" description="Disordered" evidence="1">
    <location>
        <begin position="1"/>
        <end position="72"/>
    </location>
</feature>
<evidence type="ECO:0000313" key="2">
    <source>
        <dbReference type="EMBL" id="KAJ5492589.1"/>
    </source>
</evidence>
<sequence>MQRRGSDAGPPDYSYSGPQSPSGGAGAGAGAGAHVPVAASTTTRSLRCSSNDGTALPGPPAVTGHGRLRAKE</sequence>
<name>A0A9W9XHR0_9EURO</name>
<protein>
    <submittedName>
        <fullName evidence="2">Uncharacterized protein</fullName>
    </submittedName>
</protein>
<evidence type="ECO:0000256" key="1">
    <source>
        <dbReference type="SAM" id="MobiDB-lite"/>
    </source>
</evidence>
<reference evidence="2" key="2">
    <citation type="journal article" date="2023" name="IMA Fungus">
        <title>Comparative genomic study of the Penicillium genus elucidates a diverse pangenome and 15 lateral gene transfer events.</title>
        <authorList>
            <person name="Petersen C."/>
            <person name="Sorensen T."/>
            <person name="Nielsen M.R."/>
            <person name="Sondergaard T.E."/>
            <person name="Sorensen J.L."/>
            <person name="Fitzpatrick D.A."/>
            <person name="Frisvad J.C."/>
            <person name="Nielsen K.L."/>
        </authorList>
    </citation>
    <scope>NUCLEOTIDE SEQUENCE</scope>
    <source>
        <strain evidence="2">IBT 30728</strain>
    </source>
</reference>
<dbReference type="GeneID" id="81621187"/>
<organism evidence="2 3">
    <name type="scientific">Penicillium diatomitis</name>
    <dbReference type="NCBI Taxonomy" id="2819901"/>
    <lineage>
        <taxon>Eukaryota</taxon>
        <taxon>Fungi</taxon>
        <taxon>Dikarya</taxon>
        <taxon>Ascomycota</taxon>
        <taxon>Pezizomycotina</taxon>
        <taxon>Eurotiomycetes</taxon>
        <taxon>Eurotiomycetidae</taxon>
        <taxon>Eurotiales</taxon>
        <taxon>Aspergillaceae</taxon>
        <taxon>Penicillium</taxon>
    </lineage>
</organism>